<proteinExistence type="inferred from homology"/>
<keyword evidence="2 3" id="KW-0963">Cytoplasm</keyword>
<comment type="similarity">
    <text evidence="1 3">Belongs to the CutC family.</text>
</comment>
<name>A0A429ZVF2_9ENTE</name>
<protein>
    <recommendedName>
        <fullName evidence="3">PF03932 family protein CutC</fullName>
    </recommendedName>
</protein>
<evidence type="ECO:0000256" key="1">
    <source>
        <dbReference type="ARBA" id="ARBA00007768"/>
    </source>
</evidence>
<dbReference type="GO" id="GO:0005507">
    <property type="term" value="F:copper ion binding"/>
    <property type="evidence" value="ECO:0007669"/>
    <property type="project" value="TreeGrafter"/>
</dbReference>
<comment type="caution">
    <text evidence="3">Once thought to be involved in copper homeostasis, experiments in E.coli have shown this is not the case.</text>
</comment>
<dbReference type="PANTHER" id="PTHR12598:SF0">
    <property type="entry name" value="COPPER HOMEOSTASIS PROTEIN CUTC HOMOLOG"/>
    <property type="match status" value="1"/>
</dbReference>
<dbReference type="RefSeq" id="WP_125984485.1">
    <property type="nucleotide sequence ID" value="NZ_NGJS01000015.1"/>
</dbReference>
<sequence>MIKEFCAENYTHIPRAIAAGANRIELCDNLIVGGTTVSKGVMTAAADYCAEKHVPLMVIIRPRGGNFIYNDSELKIMETDIYEAKQLGVDGVVFGCLNEANQIDEEAMLILLEAAQGMQVTFHMAFDVMTKDDQFKAIDWLVKYDVDRILTHGGSATFPIEQHLEYIKDLMSYANNRITILPGGGITYENAESIGSFLNAKEVHGTQIVNLEFL</sequence>
<dbReference type="OrthoDB" id="9815677at2"/>
<dbReference type="AlphaFoldDB" id="A0A429ZVF2"/>
<dbReference type="InterPro" id="IPR036822">
    <property type="entry name" value="CutC-like_dom_sf"/>
</dbReference>
<dbReference type="HAMAP" id="MF_00795">
    <property type="entry name" value="CutC"/>
    <property type="match status" value="1"/>
</dbReference>
<dbReference type="SUPFAM" id="SSF110395">
    <property type="entry name" value="CutC-like"/>
    <property type="match status" value="1"/>
</dbReference>
<evidence type="ECO:0000313" key="4">
    <source>
        <dbReference type="EMBL" id="RST97667.1"/>
    </source>
</evidence>
<dbReference type="Gene3D" id="3.20.20.380">
    <property type="entry name" value="Copper homeostasis (CutC) domain"/>
    <property type="match status" value="1"/>
</dbReference>
<evidence type="ECO:0000313" key="5">
    <source>
        <dbReference type="Proteomes" id="UP000287857"/>
    </source>
</evidence>
<organism evidence="4 5">
    <name type="scientific">Vagococcus vulneris</name>
    <dbReference type="NCBI Taxonomy" id="1977869"/>
    <lineage>
        <taxon>Bacteria</taxon>
        <taxon>Bacillati</taxon>
        <taxon>Bacillota</taxon>
        <taxon>Bacilli</taxon>
        <taxon>Lactobacillales</taxon>
        <taxon>Enterococcaceae</taxon>
        <taxon>Vagococcus</taxon>
    </lineage>
</organism>
<dbReference type="FunFam" id="3.20.20.380:FF:000003">
    <property type="entry name" value="Copper homeostasis protein CutC"/>
    <property type="match status" value="1"/>
</dbReference>
<dbReference type="GO" id="GO:0005737">
    <property type="term" value="C:cytoplasm"/>
    <property type="evidence" value="ECO:0007669"/>
    <property type="project" value="UniProtKB-SubCell"/>
</dbReference>
<dbReference type="EMBL" id="NGJS01000015">
    <property type="protein sequence ID" value="RST97667.1"/>
    <property type="molecule type" value="Genomic_DNA"/>
</dbReference>
<dbReference type="PANTHER" id="PTHR12598">
    <property type="entry name" value="COPPER HOMEOSTASIS PROTEIN CUTC"/>
    <property type="match status" value="1"/>
</dbReference>
<accession>A0A429ZVF2</accession>
<dbReference type="InterPro" id="IPR005627">
    <property type="entry name" value="CutC-like"/>
</dbReference>
<reference evidence="4 5" key="1">
    <citation type="submission" date="2017-05" db="EMBL/GenBank/DDBJ databases">
        <title>Vagococcus spp. assemblies.</title>
        <authorList>
            <person name="Gulvik C.A."/>
        </authorList>
    </citation>
    <scope>NUCLEOTIDE SEQUENCE [LARGE SCALE GENOMIC DNA]</scope>
    <source>
        <strain evidence="4 5">SS1995</strain>
    </source>
</reference>
<dbReference type="Proteomes" id="UP000287857">
    <property type="component" value="Unassembled WGS sequence"/>
</dbReference>
<dbReference type="Pfam" id="PF03932">
    <property type="entry name" value="CutC"/>
    <property type="match status" value="1"/>
</dbReference>
<evidence type="ECO:0000256" key="3">
    <source>
        <dbReference type="HAMAP-Rule" id="MF_00795"/>
    </source>
</evidence>
<gene>
    <name evidence="3" type="primary">cutC</name>
    <name evidence="4" type="ORF">CBF37_09340</name>
</gene>
<keyword evidence="5" id="KW-1185">Reference proteome</keyword>
<comment type="caution">
    <text evidence="4">The sequence shown here is derived from an EMBL/GenBank/DDBJ whole genome shotgun (WGS) entry which is preliminary data.</text>
</comment>
<comment type="subcellular location">
    <subcellularLocation>
        <location evidence="3">Cytoplasm</location>
    </subcellularLocation>
</comment>
<evidence type="ECO:0000256" key="2">
    <source>
        <dbReference type="ARBA" id="ARBA00022490"/>
    </source>
</evidence>